<feature type="region of interest" description="Disordered" evidence="1">
    <location>
        <begin position="1"/>
        <end position="48"/>
    </location>
</feature>
<evidence type="ECO:0000313" key="2">
    <source>
        <dbReference type="EMBL" id="JAG36308.1"/>
    </source>
</evidence>
<name>A0A0A9YYY2_LYGHE</name>
<sequence length="210" mass="22754">KSKKAKCNTLRSMNDDDSVLNEMHGTTSHEETVVSSSAHSEVVGDAEESRVMVTPQSQSKSCIRRRRDAASVAPTLQDQLAPKHTPITYYVDYSTVLSTRSTGAEESLLCDGELEGAQFTSPSSVDIPGGVNTNSDHSTQLTSLSNPSRSTEVDTGTAAAAGGQLYKQAWGKLRDHIFHYSQRFITALPVVYQSPPLLQSQVQPQVQSQV</sequence>
<organism evidence="2">
    <name type="scientific">Lygus hesperus</name>
    <name type="common">Western plant bug</name>
    <dbReference type="NCBI Taxonomy" id="30085"/>
    <lineage>
        <taxon>Eukaryota</taxon>
        <taxon>Metazoa</taxon>
        <taxon>Ecdysozoa</taxon>
        <taxon>Arthropoda</taxon>
        <taxon>Hexapoda</taxon>
        <taxon>Insecta</taxon>
        <taxon>Pterygota</taxon>
        <taxon>Neoptera</taxon>
        <taxon>Paraneoptera</taxon>
        <taxon>Hemiptera</taxon>
        <taxon>Heteroptera</taxon>
        <taxon>Panheteroptera</taxon>
        <taxon>Cimicomorpha</taxon>
        <taxon>Miridae</taxon>
        <taxon>Mirini</taxon>
        <taxon>Lygus</taxon>
    </lineage>
</organism>
<reference evidence="2" key="1">
    <citation type="journal article" date="2014" name="PLoS ONE">
        <title>Transcriptome-Based Identification of ABC Transporters in the Western Tarnished Plant Bug Lygus hesperus.</title>
        <authorList>
            <person name="Hull J.J."/>
            <person name="Chaney K."/>
            <person name="Geib S.M."/>
            <person name="Fabrick J.A."/>
            <person name="Brent C.S."/>
            <person name="Walsh D."/>
            <person name="Lavine L.C."/>
        </authorList>
    </citation>
    <scope>NUCLEOTIDE SEQUENCE</scope>
</reference>
<dbReference type="AlphaFoldDB" id="A0A0A9YYY2"/>
<feature type="compositionally biased region" description="Low complexity" evidence="1">
    <location>
        <begin position="33"/>
        <end position="43"/>
    </location>
</feature>
<feature type="compositionally biased region" description="Polar residues" evidence="1">
    <location>
        <begin position="131"/>
        <end position="152"/>
    </location>
</feature>
<reference evidence="2" key="2">
    <citation type="submission" date="2014-07" db="EMBL/GenBank/DDBJ databases">
        <authorList>
            <person name="Hull J."/>
        </authorList>
    </citation>
    <scope>NUCLEOTIDE SEQUENCE</scope>
</reference>
<feature type="non-terminal residue" evidence="2">
    <location>
        <position position="210"/>
    </location>
</feature>
<dbReference type="EMBL" id="GBHO01007296">
    <property type="protein sequence ID" value="JAG36308.1"/>
    <property type="molecule type" value="Transcribed_RNA"/>
</dbReference>
<proteinExistence type="predicted"/>
<keyword evidence="2" id="KW-0808">Transferase</keyword>
<feature type="non-terminal residue" evidence="2">
    <location>
        <position position="1"/>
    </location>
</feature>
<gene>
    <name evidence="2" type="primary">UGT1</name>
    <name evidence="2" type="ORF">CM83_102414</name>
</gene>
<protein>
    <submittedName>
        <fullName evidence="2">UDP-glucuronosyltransferase 1-4</fullName>
    </submittedName>
</protein>
<accession>A0A0A9YYY2</accession>
<dbReference type="GO" id="GO:0016740">
    <property type="term" value="F:transferase activity"/>
    <property type="evidence" value="ECO:0007669"/>
    <property type="project" value="UniProtKB-KW"/>
</dbReference>
<feature type="region of interest" description="Disordered" evidence="1">
    <location>
        <begin position="127"/>
        <end position="152"/>
    </location>
</feature>
<evidence type="ECO:0000256" key="1">
    <source>
        <dbReference type="SAM" id="MobiDB-lite"/>
    </source>
</evidence>